<name>A0ABR0LUR6_9PEZI</name>
<dbReference type="Proteomes" id="UP001357485">
    <property type="component" value="Unassembled WGS sequence"/>
</dbReference>
<keyword evidence="3" id="KW-1185">Reference proteome</keyword>
<dbReference type="EMBL" id="JAVRRA010010207">
    <property type="protein sequence ID" value="KAK5242562.1"/>
    <property type="molecule type" value="Genomic_DNA"/>
</dbReference>
<feature type="non-terminal residue" evidence="2">
    <location>
        <position position="181"/>
    </location>
</feature>
<sequence>VGLLGFRREVEGIRTSVGTRAGEVGELLAERVKARQDIALGRNLLEVDARLGELEENLTVESGGKHSHQDEGESTSSGEEDLSDDDDDSDDGLENGGSSTSVSKLQWHVQQYLLIKQLAERIGPEHPFLVAQQPRFMRLRNTLLLDLSSALKQAKGMGTVGSARMLKVVGIYRDMDEAKEA</sequence>
<feature type="region of interest" description="Disordered" evidence="1">
    <location>
        <begin position="58"/>
        <end position="101"/>
    </location>
</feature>
<feature type="compositionally biased region" description="Acidic residues" evidence="1">
    <location>
        <begin position="78"/>
        <end position="93"/>
    </location>
</feature>
<evidence type="ECO:0000313" key="2">
    <source>
        <dbReference type="EMBL" id="KAK5242562.1"/>
    </source>
</evidence>
<evidence type="ECO:0000256" key="1">
    <source>
        <dbReference type="SAM" id="MobiDB-lite"/>
    </source>
</evidence>
<organism evidence="2 3">
    <name type="scientific">Cryomyces antarcticus</name>
    <dbReference type="NCBI Taxonomy" id="329879"/>
    <lineage>
        <taxon>Eukaryota</taxon>
        <taxon>Fungi</taxon>
        <taxon>Dikarya</taxon>
        <taxon>Ascomycota</taxon>
        <taxon>Pezizomycotina</taxon>
        <taxon>Dothideomycetes</taxon>
        <taxon>Dothideomycetes incertae sedis</taxon>
        <taxon>Cryomyces</taxon>
    </lineage>
</organism>
<reference evidence="2 3" key="1">
    <citation type="submission" date="2023-08" db="EMBL/GenBank/DDBJ databases">
        <title>Black Yeasts Isolated from many extreme environments.</title>
        <authorList>
            <person name="Coleine C."/>
            <person name="Stajich J.E."/>
            <person name="Selbmann L."/>
        </authorList>
    </citation>
    <scope>NUCLEOTIDE SEQUENCE [LARGE SCALE GENOMIC DNA]</scope>
    <source>
        <strain evidence="2 3">CCFEE 536</strain>
    </source>
</reference>
<feature type="non-terminal residue" evidence="2">
    <location>
        <position position="1"/>
    </location>
</feature>
<protein>
    <submittedName>
        <fullName evidence="2">Uncharacterized protein</fullName>
    </submittedName>
</protein>
<gene>
    <name evidence="2" type="ORF">LTR16_008424</name>
</gene>
<evidence type="ECO:0000313" key="3">
    <source>
        <dbReference type="Proteomes" id="UP001357485"/>
    </source>
</evidence>
<comment type="caution">
    <text evidence="2">The sequence shown here is derived from an EMBL/GenBank/DDBJ whole genome shotgun (WGS) entry which is preliminary data.</text>
</comment>
<accession>A0ABR0LUR6</accession>
<proteinExistence type="predicted"/>